<comment type="pathway">
    <text evidence="1">Lipid metabolism; fatty acid beta-oxidation.</text>
</comment>
<dbReference type="Gene3D" id="1.10.12.10">
    <property type="entry name" value="Lyase 2-enoyl-coa Hydratase, Chain A, domain 2"/>
    <property type="match status" value="1"/>
</dbReference>
<comment type="similarity">
    <text evidence="2">Belongs to the enoyl-CoA hydratase/isomerase family.</text>
</comment>
<sequence>MSNVIDYQIKQGIARVTLNRPDKMNALNLDLFKALAATGEAIKSDTRVRVVVLSGAGKAFCAGLDMELMMSGGAPDLLERSHGVCNLFQQAAWVWHEVPVPVIAAVHGSCLGGGLQVMCGADMRYIHPQTKLSIMEMKWGIVPDMAGTQLWGAYVREDIIRELTYSARVFTGEEAERYGFATRLCEDPLADAMETAAQIAHKNPDAIRAAKRLINNQRQPDIAAGILAESVEQDALMGKPNQIEAVTANFEKRAPRFIDPQ</sequence>
<dbReference type="InterPro" id="IPR045002">
    <property type="entry name" value="Ech1-like"/>
</dbReference>
<evidence type="ECO:0000256" key="1">
    <source>
        <dbReference type="ARBA" id="ARBA00005005"/>
    </source>
</evidence>
<dbReference type="GO" id="GO:0016853">
    <property type="term" value="F:isomerase activity"/>
    <property type="evidence" value="ECO:0007669"/>
    <property type="project" value="UniProtKB-KW"/>
</dbReference>
<dbReference type="PANTHER" id="PTHR43149:SF1">
    <property type="entry name" value="DELTA(3,5)-DELTA(2,4)-DIENOYL-COA ISOMERASE, MITOCHONDRIAL"/>
    <property type="match status" value="1"/>
</dbReference>
<evidence type="ECO:0000313" key="7">
    <source>
        <dbReference type="Proteomes" id="UP000193450"/>
    </source>
</evidence>
<accession>A0A1X9N3D7</accession>
<dbReference type="OrthoDB" id="9807606at2"/>
<keyword evidence="3" id="KW-0276">Fatty acid metabolism</keyword>
<keyword evidence="4" id="KW-0443">Lipid metabolism</keyword>
<gene>
    <name evidence="6" type="ORF">BST96_00470</name>
</gene>
<dbReference type="Gene3D" id="3.90.226.10">
    <property type="entry name" value="2-enoyl-CoA Hydratase, Chain A, domain 1"/>
    <property type="match status" value="1"/>
</dbReference>
<reference evidence="6 7" key="1">
    <citation type="submission" date="2016-11" db="EMBL/GenBank/DDBJ databases">
        <title>Trade-off between light-utilization and light-protection in marine flavobacteria.</title>
        <authorList>
            <person name="Kumagai Y."/>
        </authorList>
    </citation>
    <scope>NUCLEOTIDE SEQUENCE [LARGE SCALE GENOMIC DNA]</scope>
    <source>
        <strain evidence="6 7">NBRC 107125</strain>
    </source>
</reference>
<evidence type="ECO:0000256" key="3">
    <source>
        <dbReference type="ARBA" id="ARBA00022832"/>
    </source>
</evidence>
<proteinExistence type="inferred from homology"/>
<dbReference type="RefSeq" id="WP_085756808.1">
    <property type="nucleotide sequence ID" value="NZ_CP019343.1"/>
</dbReference>
<organism evidence="6 7">
    <name type="scientific">Oceanicoccus sagamiensis</name>
    <dbReference type="NCBI Taxonomy" id="716816"/>
    <lineage>
        <taxon>Bacteria</taxon>
        <taxon>Pseudomonadati</taxon>
        <taxon>Pseudomonadota</taxon>
        <taxon>Gammaproteobacteria</taxon>
        <taxon>Cellvibrionales</taxon>
        <taxon>Spongiibacteraceae</taxon>
        <taxon>Oceanicoccus</taxon>
    </lineage>
</organism>
<name>A0A1X9N3D7_9GAMM</name>
<dbReference type="InterPro" id="IPR001753">
    <property type="entry name" value="Enoyl-CoA_hydra/iso"/>
</dbReference>
<dbReference type="Pfam" id="PF00378">
    <property type="entry name" value="ECH_1"/>
    <property type="match status" value="1"/>
</dbReference>
<dbReference type="EMBL" id="CP019343">
    <property type="protein sequence ID" value="ARN72720.1"/>
    <property type="molecule type" value="Genomic_DNA"/>
</dbReference>
<dbReference type="PANTHER" id="PTHR43149">
    <property type="entry name" value="ENOYL-COA HYDRATASE"/>
    <property type="match status" value="1"/>
</dbReference>
<evidence type="ECO:0000256" key="4">
    <source>
        <dbReference type="ARBA" id="ARBA00023098"/>
    </source>
</evidence>
<dbReference type="InterPro" id="IPR029045">
    <property type="entry name" value="ClpP/crotonase-like_dom_sf"/>
</dbReference>
<dbReference type="GO" id="GO:0006635">
    <property type="term" value="P:fatty acid beta-oxidation"/>
    <property type="evidence" value="ECO:0007669"/>
    <property type="project" value="UniProtKB-UniPathway"/>
</dbReference>
<evidence type="ECO:0000256" key="5">
    <source>
        <dbReference type="ARBA" id="ARBA00023235"/>
    </source>
</evidence>
<dbReference type="Proteomes" id="UP000193450">
    <property type="component" value="Chromosome"/>
</dbReference>
<dbReference type="SUPFAM" id="SSF52096">
    <property type="entry name" value="ClpP/crotonase"/>
    <property type="match status" value="1"/>
</dbReference>
<dbReference type="CDD" id="cd06558">
    <property type="entry name" value="crotonase-like"/>
    <property type="match status" value="1"/>
</dbReference>
<dbReference type="NCBIfam" id="NF005699">
    <property type="entry name" value="PRK07509.1"/>
    <property type="match status" value="1"/>
</dbReference>
<evidence type="ECO:0000313" key="6">
    <source>
        <dbReference type="EMBL" id="ARN72720.1"/>
    </source>
</evidence>
<dbReference type="InterPro" id="IPR014748">
    <property type="entry name" value="Enoyl-CoA_hydra_C"/>
</dbReference>
<protein>
    <submittedName>
        <fullName evidence="6">Enoyl-CoA hydratase</fullName>
    </submittedName>
</protein>
<dbReference type="KEGG" id="osg:BST96_00470"/>
<keyword evidence="5" id="KW-0413">Isomerase</keyword>
<dbReference type="STRING" id="716816.BST96_00470"/>
<dbReference type="AlphaFoldDB" id="A0A1X9N3D7"/>
<dbReference type="UniPathway" id="UPA00659"/>
<keyword evidence="7" id="KW-1185">Reference proteome</keyword>
<evidence type="ECO:0000256" key="2">
    <source>
        <dbReference type="ARBA" id="ARBA00005254"/>
    </source>
</evidence>